<evidence type="ECO:0000313" key="2">
    <source>
        <dbReference type="Proteomes" id="UP000316747"/>
    </source>
</evidence>
<gene>
    <name evidence="1" type="ORF">FBY41_1968</name>
</gene>
<proteinExistence type="predicted"/>
<dbReference type="EMBL" id="VFPM01000002">
    <property type="protein sequence ID" value="TQM61946.1"/>
    <property type="molecule type" value="Genomic_DNA"/>
</dbReference>
<protein>
    <submittedName>
        <fullName evidence="1">Uncharacterized protein</fullName>
    </submittedName>
</protein>
<reference evidence="1 2" key="1">
    <citation type="submission" date="2019-06" db="EMBL/GenBank/DDBJ databases">
        <title>Genome sequencing of plant associated microbes to promote plant fitness in Sorghum bicolor and Oryza sativa.</title>
        <authorList>
            <person name="Coleman-Derr D."/>
        </authorList>
    </citation>
    <scope>NUCLEOTIDE SEQUENCE [LARGE SCALE GENOMIC DNA]</scope>
    <source>
        <strain evidence="1 2">KV-663</strain>
    </source>
</reference>
<evidence type="ECO:0000313" key="1">
    <source>
        <dbReference type="EMBL" id="TQM61946.1"/>
    </source>
</evidence>
<name>A0A543HUB2_9MICO</name>
<keyword evidence="2" id="KW-1185">Reference proteome</keyword>
<dbReference type="RefSeq" id="WP_141843937.1">
    <property type="nucleotide sequence ID" value="NZ_VFPM01000002.1"/>
</dbReference>
<sequence>MADLELNGTLDLVGAVELTADGGKVLVNTVEALVEDASGTAPAPVPLPQPSSPADQSTNVKCVKSLGAGVTAGGKTVVTTGLVLQGIWPGMIIRSTQNQRVTANMLPINVKQDTAVIFPSGSSVPIDTTGQ</sequence>
<dbReference type="Proteomes" id="UP000316747">
    <property type="component" value="Unassembled WGS sequence"/>
</dbReference>
<dbReference type="AlphaFoldDB" id="A0A543HUB2"/>
<dbReference type="OrthoDB" id="9181595at2"/>
<organism evidence="1 2">
    <name type="scientific">Humibacillus xanthopallidus</name>
    <dbReference type="NCBI Taxonomy" id="412689"/>
    <lineage>
        <taxon>Bacteria</taxon>
        <taxon>Bacillati</taxon>
        <taxon>Actinomycetota</taxon>
        <taxon>Actinomycetes</taxon>
        <taxon>Micrococcales</taxon>
        <taxon>Intrasporangiaceae</taxon>
        <taxon>Humibacillus</taxon>
    </lineage>
</organism>
<comment type="caution">
    <text evidence="1">The sequence shown here is derived from an EMBL/GenBank/DDBJ whole genome shotgun (WGS) entry which is preliminary data.</text>
</comment>
<accession>A0A543HUB2</accession>